<evidence type="ECO:0000313" key="2">
    <source>
        <dbReference type="EMBL" id="CAI2359886.1"/>
    </source>
</evidence>
<proteinExistence type="predicted"/>
<reference evidence="2" key="1">
    <citation type="submission" date="2023-07" db="EMBL/GenBank/DDBJ databases">
        <authorList>
            <consortium name="AG Swart"/>
            <person name="Singh M."/>
            <person name="Singh A."/>
            <person name="Seah K."/>
            <person name="Emmerich C."/>
        </authorList>
    </citation>
    <scope>NUCLEOTIDE SEQUENCE</scope>
    <source>
        <strain evidence="2">DP1</strain>
    </source>
</reference>
<sequence>MPASFFFNSLNFFSILILTVDIIMQQLSDFAQNDMLETQPLLLGFYKSRLKYCSSKFVIFSHSSISEWGKSCL</sequence>
<keyword evidence="3" id="KW-1185">Reference proteome</keyword>
<evidence type="ECO:0000256" key="1">
    <source>
        <dbReference type="SAM" id="Phobius"/>
    </source>
</evidence>
<dbReference type="AlphaFoldDB" id="A0AAD1U0L0"/>
<feature type="transmembrane region" description="Helical" evidence="1">
    <location>
        <begin position="6"/>
        <end position="24"/>
    </location>
</feature>
<gene>
    <name evidence="2" type="ORF">ECRASSUSDP1_LOCUS1180</name>
</gene>
<organism evidence="2 3">
    <name type="scientific">Euplotes crassus</name>
    <dbReference type="NCBI Taxonomy" id="5936"/>
    <lineage>
        <taxon>Eukaryota</taxon>
        <taxon>Sar</taxon>
        <taxon>Alveolata</taxon>
        <taxon>Ciliophora</taxon>
        <taxon>Intramacronucleata</taxon>
        <taxon>Spirotrichea</taxon>
        <taxon>Hypotrichia</taxon>
        <taxon>Euplotida</taxon>
        <taxon>Euplotidae</taxon>
        <taxon>Moneuplotes</taxon>
    </lineage>
</organism>
<keyword evidence="1" id="KW-0812">Transmembrane</keyword>
<evidence type="ECO:0000313" key="3">
    <source>
        <dbReference type="Proteomes" id="UP001295684"/>
    </source>
</evidence>
<keyword evidence="1" id="KW-0472">Membrane</keyword>
<comment type="caution">
    <text evidence="2">The sequence shown here is derived from an EMBL/GenBank/DDBJ whole genome shotgun (WGS) entry which is preliminary data.</text>
</comment>
<dbReference type="Proteomes" id="UP001295684">
    <property type="component" value="Unassembled WGS sequence"/>
</dbReference>
<keyword evidence="1" id="KW-1133">Transmembrane helix</keyword>
<protein>
    <submittedName>
        <fullName evidence="2">Uncharacterized protein</fullName>
    </submittedName>
</protein>
<name>A0AAD1U0L0_EUPCR</name>
<accession>A0AAD1U0L0</accession>
<dbReference type="EMBL" id="CAMPGE010001117">
    <property type="protein sequence ID" value="CAI2359886.1"/>
    <property type="molecule type" value="Genomic_DNA"/>
</dbReference>